<feature type="compositionally biased region" description="Low complexity" evidence="1">
    <location>
        <begin position="430"/>
        <end position="441"/>
    </location>
</feature>
<feature type="region of interest" description="Disordered" evidence="1">
    <location>
        <begin position="572"/>
        <end position="626"/>
    </location>
</feature>
<dbReference type="AlphaFoldDB" id="A0A395T6F8"/>
<feature type="region of interest" description="Disordered" evidence="1">
    <location>
        <begin position="63"/>
        <end position="130"/>
    </location>
</feature>
<feature type="compositionally biased region" description="Low complexity" evidence="1">
    <location>
        <begin position="639"/>
        <end position="649"/>
    </location>
</feature>
<feature type="compositionally biased region" description="Basic residues" evidence="1">
    <location>
        <begin position="784"/>
        <end position="793"/>
    </location>
</feature>
<dbReference type="STRING" id="694270.A0A395T6F8"/>
<feature type="compositionally biased region" description="Polar residues" evidence="1">
    <location>
        <begin position="225"/>
        <end position="241"/>
    </location>
</feature>
<feature type="compositionally biased region" description="Low complexity" evidence="1">
    <location>
        <begin position="360"/>
        <end position="369"/>
    </location>
</feature>
<feature type="compositionally biased region" description="Basic and acidic residues" evidence="1">
    <location>
        <begin position="650"/>
        <end position="659"/>
    </location>
</feature>
<gene>
    <name evidence="2" type="ORF">FLONG3_1472</name>
</gene>
<dbReference type="OrthoDB" id="3538943at2759"/>
<feature type="compositionally biased region" description="Pro residues" evidence="1">
    <location>
        <begin position="115"/>
        <end position="125"/>
    </location>
</feature>
<feature type="compositionally biased region" description="Polar residues" evidence="1">
    <location>
        <begin position="302"/>
        <end position="311"/>
    </location>
</feature>
<feature type="compositionally biased region" description="Polar residues" evidence="1">
    <location>
        <begin position="142"/>
        <end position="151"/>
    </location>
</feature>
<feature type="region of interest" description="Disordered" evidence="1">
    <location>
        <begin position="142"/>
        <end position="183"/>
    </location>
</feature>
<evidence type="ECO:0000313" key="2">
    <source>
        <dbReference type="EMBL" id="RGP80323.1"/>
    </source>
</evidence>
<feature type="compositionally biased region" description="Polar residues" evidence="1">
    <location>
        <begin position="763"/>
        <end position="778"/>
    </location>
</feature>
<dbReference type="Proteomes" id="UP000266234">
    <property type="component" value="Unassembled WGS sequence"/>
</dbReference>
<keyword evidence="3" id="KW-1185">Reference proteome</keyword>
<feature type="compositionally biased region" description="Polar residues" evidence="1">
    <location>
        <begin position="704"/>
        <end position="719"/>
    </location>
</feature>
<feature type="region of interest" description="Disordered" evidence="1">
    <location>
        <begin position="639"/>
        <end position="817"/>
    </location>
</feature>
<feature type="compositionally biased region" description="Polar residues" evidence="1">
    <location>
        <begin position="801"/>
        <end position="810"/>
    </location>
</feature>
<feature type="compositionally biased region" description="Basic and acidic residues" evidence="1">
    <location>
        <begin position="674"/>
        <end position="691"/>
    </location>
</feature>
<feature type="compositionally biased region" description="Low complexity" evidence="1">
    <location>
        <begin position="660"/>
        <end position="671"/>
    </location>
</feature>
<feature type="compositionally biased region" description="Basic and acidic residues" evidence="1">
    <location>
        <begin position="322"/>
        <end position="336"/>
    </location>
</feature>
<protein>
    <submittedName>
        <fullName evidence="2">Uncharacterized protein</fullName>
    </submittedName>
</protein>
<comment type="caution">
    <text evidence="2">The sequence shown here is derived from an EMBL/GenBank/DDBJ whole genome shotgun (WGS) entry which is preliminary data.</text>
</comment>
<reference evidence="2 3" key="1">
    <citation type="journal article" date="2018" name="PLoS Pathog.">
        <title>Evolution of structural diversity of trichothecenes, a family of toxins produced by plant pathogenic and entomopathogenic fungi.</title>
        <authorList>
            <person name="Proctor R.H."/>
            <person name="McCormick S.P."/>
            <person name="Kim H.S."/>
            <person name="Cardoza R.E."/>
            <person name="Stanley A.M."/>
            <person name="Lindo L."/>
            <person name="Kelly A."/>
            <person name="Brown D.W."/>
            <person name="Lee T."/>
            <person name="Vaughan M.M."/>
            <person name="Alexander N.J."/>
            <person name="Busman M."/>
            <person name="Gutierrez S."/>
        </authorList>
    </citation>
    <scope>NUCLEOTIDE SEQUENCE [LARGE SCALE GENOMIC DNA]</scope>
    <source>
        <strain evidence="2 3">NRRL 20695</strain>
    </source>
</reference>
<dbReference type="EMBL" id="PXOG01000032">
    <property type="protein sequence ID" value="RGP80323.1"/>
    <property type="molecule type" value="Genomic_DNA"/>
</dbReference>
<feature type="compositionally biased region" description="Basic and acidic residues" evidence="1">
    <location>
        <begin position="347"/>
        <end position="358"/>
    </location>
</feature>
<feature type="region of interest" description="Disordered" evidence="1">
    <location>
        <begin position="207"/>
        <end position="241"/>
    </location>
</feature>
<feature type="region of interest" description="Disordered" evidence="1">
    <location>
        <begin position="1"/>
        <end position="30"/>
    </location>
</feature>
<evidence type="ECO:0000313" key="3">
    <source>
        <dbReference type="Proteomes" id="UP000266234"/>
    </source>
</evidence>
<sequence length="817" mass="89970">MSPTSSPQRDVTELLSRRRSANIPSDQKSLLEGHDSWAVDLRNQPHGLVHIPGHILEAAKAVHLAQKKKPQAKTPRSKKRSASPVAPASSKRMRNGTTSITKLDSEKPPQSSPEKPIPWTPSPPRNHPREADSIHVAIDTTAQSLTVQETPKTGPARPRPLQRASIPPFPDPPVSDESEDDMETRIPDAQPLIDAPINRTAVRTNAVVPSPQSTAKSIATPPCAQPSNLTQSSSNPTQSLVPETVIPSKTAPEHNRNLAKGKGRLVFKPIEVDDGDRRKKKGYLERERLAPTTIPPAFHSSVPGSSDSCIPNTYDVPGTQESIRESIEGKEDEEARLNGVEETIPSTDHREPVAERTPSRKPVSVSKPKSLPETKRAANQNPPPIQQVQPQQAQQQPVQPTTPIRMGPPKGIASVNSHKRSTNNEVVGKSQSPIPSSIAPGASREPFDTFVQHYPAYASGDGGRVAAGTKLHFITACVYLNYLRSRHLLRDSMYDEFIRAFPRYYKEYVDETRRPALVAIKWFNKQKGPLLFNKYLVHRGNLSHIIRSYPNEFIEVNEKILKKKDGDELSIYTSSEDEGELSEESDPPSPVRRRSTKDHVSSPVSRRSDKKTAEVEEPVASLESDMDMNLSEILPAHASRSVRNSSVVAVKEKERHVRSDSTSSSVRNSSVAAVKEKEHHVRSDSASRSEQRPAPPSTSKARRTTMQVQPDSSRAQDIITQAPPPSSPKIPESSMLPPSSAPNSSARWKAPRPSQYLEKLSTRNRASLGSSMGSTPTAQEERRRAKLREHFRKSIAAQKAKTGTNAQGVRSSGRAER</sequence>
<feature type="compositionally biased region" description="Acidic residues" evidence="1">
    <location>
        <begin position="575"/>
        <end position="586"/>
    </location>
</feature>
<name>A0A395T6F8_9HYPO</name>
<accession>A0A395T6F8</accession>
<evidence type="ECO:0000256" key="1">
    <source>
        <dbReference type="SAM" id="MobiDB-lite"/>
    </source>
</evidence>
<feature type="compositionally biased region" description="Low complexity" evidence="1">
    <location>
        <begin position="386"/>
        <end position="404"/>
    </location>
</feature>
<feature type="region of interest" description="Disordered" evidence="1">
    <location>
        <begin position="278"/>
        <end position="441"/>
    </location>
</feature>
<organism evidence="2 3">
    <name type="scientific">Fusarium longipes</name>
    <dbReference type="NCBI Taxonomy" id="694270"/>
    <lineage>
        <taxon>Eukaryota</taxon>
        <taxon>Fungi</taxon>
        <taxon>Dikarya</taxon>
        <taxon>Ascomycota</taxon>
        <taxon>Pezizomycotina</taxon>
        <taxon>Sordariomycetes</taxon>
        <taxon>Hypocreomycetidae</taxon>
        <taxon>Hypocreales</taxon>
        <taxon>Nectriaceae</taxon>
        <taxon>Fusarium</taxon>
    </lineage>
</organism>
<feature type="compositionally biased region" description="Basic residues" evidence="1">
    <location>
        <begin position="65"/>
        <end position="81"/>
    </location>
</feature>
<proteinExistence type="predicted"/>